<name>A0A9N8HE81_9STRA</name>
<dbReference type="SUPFAM" id="SSF144232">
    <property type="entry name" value="HIT/MYND zinc finger-like"/>
    <property type="match status" value="1"/>
</dbReference>
<feature type="compositionally biased region" description="Basic and acidic residues" evidence="5">
    <location>
        <begin position="22"/>
        <end position="49"/>
    </location>
</feature>
<comment type="caution">
    <text evidence="7">The sequence shown here is derived from an EMBL/GenBank/DDBJ whole genome shotgun (WGS) entry which is preliminary data.</text>
</comment>
<dbReference type="PANTHER" id="PTHR12197:SF251">
    <property type="entry name" value="EG:BACR7C10.4 PROTEIN"/>
    <property type="match status" value="1"/>
</dbReference>
<dbReference type="EMBL" id="CAICTM010000291">
    <property type="protein sequence ID" value="CAB9507088.1"/>
    <property type="molecule type" value="Genomic_DNA"/>
</dbReference>
<evidence type="ECO:0000313" key="8">
    <source>
        <dbReference type="Proteomes" id="UP001153069"/>
    </source>
</evidence>
<keyword evidence="1" id="KW-0479">Metal-binding</keyword>
<evidence type="ECO:0000256" key="2">
    <source>
        <dbReference type="ARBA" id="ARBA00022771"/>
    </source>
</evidence>
<evidence type="ECO:0000259" key="6">
    <source>
        <dbReference type="PROSITE" id="PS50865"/>
    </source>
</evidence>
<dbReference type="InterPro" id="IPR050869">
    <property type="entry name" value="H3K4_H4K5_MeTrfase"/>
</dbReference>
<dbReference type="AlphaFoldDB" id="A0A9N8HE81"/>
<dbReference type="Gene3D" id="2.170.270.10">
    <property type="entry name" value="SET domain"/>
    <property type="match status" value="1"/>
</dbReference>
<gene>
    <name evidence="7" type="ORF">SEMRO_292_G109670.1</name>
</gene>
<evidence type="ECO:0000256" key="5">
    <source>
        <dbReference type="SAM" id="MobiDB-lite"/>
    </source>
</evidence>
<dbReference type="Proteomes" id="UP001153069">
    <property type="component" value="Unassembled WGS sequence"/>
</dbReference>
<keyword evidence="3" id="KW-0862">Zinc</keyword>
<dbReference type="OrthoDB" id="5945798at2759"/>
<feature type="region of interest" description="Disordered" evidence="5">
    <location>
        <begin position="1"/>
        <end position="49"/>
    </location>
</feature>
<accession>A0A9N8HE81</accession>
<dbReference type="Gene3D" id="1.10.220.160">
    <property type="match status" value="1"/>
</dbReference>
<proteinExistence type="predicted"/>
<feature type="compositionally biased region" description="Low complexity" evidence="5">
    <location>
        <begin position="11"/>
        <end position="21"/>
    </location>
</feature>
<protein>
    <submittedName>
        <fullName evidence="7">Lysine N-methyltransferase SMYD3</fullName>
    </submittedName>
</protein>
<evidence type="ECO:0000256" key="3">
    <source>
        <dbReference type="ARBA" id="ARBA00022833"/>
    </source>
</evidence>
<dbReference type="GO" id="GO:0008270">
    <property type="term" value="F:zinc ion binding"/>
    <property type="evidence" value="ECO:0007669"/>
    <property type="project" value="UniProtKB-KW"/>
</dbReference>
<keyword evidence="8" id="KW-1185">Reference proteome</keyword>
<evidence type="ECO:0000313" key="7">
    <source>
        <dbReference type="EMBL" id="CAB9507088.1"/>
    </source>
</evidence>
<dbReference type="InterPro" id="IPR046341">
    <property type="entry name" value="SET_dom_sf"/>
</dbReference>
<reference evidence="7" key="1">
    <citation type="submission" date="2020-06" db="EMBL/GenBank/DDBJ databases">
        <authorList>
            <consortium name="Plant Systems Biology data submission"/>
        </authorList>
    </citation>
    <scope>NUCLEOTIDE SEQUENCE</scope>
    <source>
        <strain evidence="7">D6</strain>
    </source>
</reference>
<evidence type="ECO:0000256" key="1">
    <source>
        <dbReference type="ARBA" id="ARBA00022723"/>
    </source>
</evidence>
<dbReference type="PROSITE" id="PS50865">
    <property type="entry name" value="ZF_MYND_2"/>
    <property type="match status" value="1"/>
</dbReference>
<organism evidence="7 8">
    <name type="scientific">Seminavis robusta</name>
    <dbReference type="NCBI Taxonomy" id="568900"/>
    <lineage>
        <taxon>Eukaryota</taxon>
        <taxon>Sar</taxon>
        <taxon>Stramenopiles</taxon>
        <taxon>Ochrophyta</taxon>
        <taxon>Bacillariophyta</taxon>
        <taxon>Bacillariophyceae</taxon>
        <taxon>Bacillariophycidae</taxon>
        <taxon>Naviculales</taxon>
        <taxon>Naviculaceae</taxon>
        <taxon>Seminavis</taxon>
    </lineage>
</organism>
<dbReference type="PANTHER" id="PTHR12197">
    <property type="entry name" value="HISTONE-LYSINE N-METHYLTRANSFERASE SMYD"/>
    <property type="match status" value="1"/>
</dbReference>
<dbReference type="SUPFAM" id="SSF82199">
    <property type="entry name" value="SET domain"/>
    <property type="match status" value="1"/>
</dbReference>
<feature type="domain" description="MYND-type" evidence="6">
    <location>
        <begin position="65"/>
        <end position="126"/>
    </location>
</feature>
<dbReference type="Gene3D" id="6.10.140.2220">
    <property type="match status" value="2"/>
</dbReference>
<keyword evidence="2 4" id="KW-0863">Zinc-finger</keyword>
<dbReference type="GO" id="GO:0005634">
    <property type="term" value="C:nucleus"/>
    <property type="evidence" value="ECO:0007669"/>
    <property type="project" value="TreeGrafter"/>
</dbReference>
<dbReference type="InterPro" id="IPR002893">
    <property type="entry name" value="Znf_MYND"/>
</dbReference>
<sequence>MVEITEVVEATTSNNGTTETTGLKKDAGEREKAEAQGADKSKPEEKQRHVQELTTLQLEGLKQVCTACGLGPRSALSPTDPTTTKSTAVCSADGLIPLKRCSVCHQAWYHDRACQQKDFPKHKKVCKRLLKQQQQQIDKNTNKVVCCRVQESNDSRGRYVVGTQTLIFGTVIGPHNATCGKPLPVWNGDDTVSISDEQIKPHNKNTRKIDNQHWQPIVAPVLLENHRRYRCVVCFGLMLENNSNTPSVSTTTVGNRKILEQYYPTRLCSDACRRKAAAFLPSEQQAISTIYNQKSNNNPPMILPTAVLLYRLVLATERTGQIKQVLLEQLQSERADPHHIISDEEKAHEQAVCATTWAMMKAITTLPLWHLDDLAALLQQVKLNAFSVCTGEAVALGVGLYTTTTTTLEPAPNLFNHSCRPNLLQTFDYGVAGQYPSLRLTVCVPQIHAQEELTVSYIDPTLPRHLRQTRLRQDYGFHCHCPTCRDLGRDELQIKCARKKSCSGTIRFPDGNACCDQCQTKPANDNLRDDLLSKFETIESHDMAALETAYQSTKQQCKPSSWIVQEWGERLLQALLDGLGDASSSDDAQLQYAIAAQAFQLTEELLLSSHHQGEDKQQDCLLLRRTLLRYKSIKLRLFLNVRPTEAMQELERDILSTCATFFPSHHEIMQEIVRDCCL</sequence>
<dbReference type="Pfam" id="PF01753">
    <property type="entry name" value="zf-MYND"/>
    <property type="match status" value="1"/>
</dbReference>
<evidence type="ECO:0000256" key="4">
    <source>
        <dbReference type="PROSITE-ProRule" id="PRU00134"/>
    </source>
</evidence>